<gene>
    <name evidence="3" type="ORF">CTOB1V02_LOCUS3185</name>
</gene>
<feature type="transmembrane region" description="Helical" evidence="2">
    <location>
        <begin position="20"/>
        <end position="38"/>
    </location>
</feature>
<feature type="region of interest" description="Disordered" evidence="1">
    <location>
        <begin position="322"/>
        <end position="439"/>
    </location>
</feature>
<keyword evidence="2" id="KW-0472">Membrane</keyword>
<feature type="compositionally biased region" description="Polar residues" evidence="1">
    <location>
        <begin position="341"/>
        <end position="351"/>
    </location>
</feature>
<dbReference type="Gene3D" id="1.10.2080.10">
    <property type="entry name" value="Insect odorant-binding protein A10/Ejaculatory bulb-specific protein 3"/>
    <property type="match status" value="1"/>
</dbReference>
<dbReference type="InterPro" id="IPR036682">
    <property type="entry name" value="OS_D_A10/PebIII_sf"/>
</dbReference>
<dbReference type="EMBL" id="OB660532">
    <property type="protein sequence ID" value="CAD7225240.1"/>
    <property type="molecule type" value="Genomic_DNA"/>
</dbReference>
<dbReference type="OrthoDB" id="6344725at2759"/>
<sequence>MGVRNQARARVDRNLLQDMMGSYTGFIVFLLALCYVEGQRSTRPPIRLPTVKFLCKKLGEYEFVDRQLKCAEVNNELCKDKFAQKLQNLIKTTIVSGFPGGCQGSNCNNEEEADKVYMILAEMQRVYPDRFWCMVEQHMRSRSIVQNIPRKCENLIPQTTVVTRCTPLEETITMKCELSYFIVVIVALFHVTNGRIGPNPCQGELDRLTHEEIDRLTKVEDGKSNPKFEFYRKCILLESAPCDCVGKEVKRIIPGVVQPHLCQGNVERPFCPNKDQFDRGVYFIKKLQKERPETWKEIVDKYRLGNTQQAELNQIIVEHDFKKNKEDQEVPKGQETKPSENSDVEQTTVSSGRRCPEGKICRRRSTTSTPVSETTPRRRRCPEGKVCRRRTTTTTTEATPPRRRRRRSTTTAATPHRRRRRTTIAGTPPPERRKRREAN</sequence>
<keyword evidence="2" id="KW-0812">Transmembrane</keyword>
<evidence type="ECO:0000256" key="1">
    <source>
        <dbReference type="SAM" id="MobiDB-lite"/>
    </source>
</evidence>
<reference evidence="3" key="1">
    <citation type="submission" date="2020-11" db="EMBL/GenBank/DDBJ databases">
        <authorList>
            <person name="Tran Van P."/>
        </authorList>
    </citation>
    <scope>NUCLEOTIDE SEQUENCE</scope>
</reference>
<evidence type="ECO:0000256" key="2">
    <source>
        <dbReference type="SAM" id="Phobius"/>
    </source>
</evidence>
<feature type="compositionally biased region" description="Basic and acidic residues" evidence="1">
    <location>
        <begin position="322"/>
        <end position="340"/>
    </location>
</feature>
<accession>A0A7R8W9C7</accession>
<name>A0A7R8W9C7_9CRUS</name>
<organism evidence="3">
    <name type="scientific">Cyprideis torosa</name>
    <dbReference type="NCBI Taxonomy" id="163714"/>
    <lineage>
        <taxon>Eukaryota</taxon>
        <taxon>Metazoa</taxon>
        <taxon>Ecdysozoa</taxon>
        <taxon>Arthropoda</taxon>
        <taxon>Crustacea</taxon>
        <taxon>Oligostraca</taxon>
        <taxon>Ostracoda</taxon>
        <taxon>Podocopa</taxon>
        <taxon>Podocopida</taxon>
        <taxon>Cytherocopina</taxon>
        <taxon>Cytheroidea</taxon>
        <taxon>Cytherideidae</taxon>
        <taxon>Cyprideis</taxon>
    </lineage>
</organism>
<keyword evidence="2" id="KW-1133">Transmembrane helix</keyword>
<proteinExistence type="predicted"/>
<protein>
    <submittedName>
        <fullName evidence="3">Uncharacterized protein</fullName>
    </submittedName>
</protein>
<evidence type="ECO:0000313" key="3">
    <source>
        <dbReference type="EMBL" id="CAD7225240.1"/>
    </source>
</evidence>
<dbReference type="AlphaFoldDB" id="A0A7R8W9C7"/>
<dbReference type="SUPFAM" id="SSF100910">
    <property type="entry name" value="Chemosensory protein Csp2"/>
    <property type="match status" value="1"/>
</dbReference>